<dbReference type="OrthoDB" id="2163491at2759"/>
<feature type="binding site" evidence="1">
    <location>
        <position position="587"/>
    </location>
    <ligand>
        <name>2-oxoglutarate</name>
        <dbReference type="ChEBI" id="CHEBI:16810"/>
    </ligand>
</feature>
<dbReference type="GO" id="GO:0008198">
    <property type="term" value="F:ferrous iron binding"/>
    <property type="evidence" value="ECO:0007669"/>
    <property type="project" value="TreeGrafter"/>
</dbReference>
<gene>
    <name evidence="3" type="ORF">D9758_001831</name>
</gene>
<dbReference type="Pfam" id="PF13532">
    <property type="entry name" value="2OG-FeII_Oxy_2"/>
    <property type="match status" value="1"/>
</dbReference>
<evidence type="ECO:0000256" key="1">
    <source>
        <dbReference type="PIRSR" id="PIRSR632852-1"/>
    </source>
</evidence>
<dbReference type="GO" id="GO:0051747">
    <property type="term" value="F:cytosine C-5 DNA demethylase activity"/>
    <property type="evidence" value="ECO:0007669"/>
    <property type="project" value="TreeGrafter"/>
</dbReference>
<evidence type="ECO:0000259" key="2">
    <source>
        <dbReference type="Pfam" id="PF13532"/>
    </source>
</evidence>
<evidence type="ECO:0000313" key="4">
    <source>
        <dbReference type="Proteomes" id="UP000559256"/>
    </source>
</evidence>
<dbReference type="EMBL" id="JAACJM010000010">
    <property type="protein sequence ID" value="KAF5370626.1"/>
    <property type="molecule type" value="Genomic_DNA"/>
</dbReference>
<dbReference type="Gene3D" id="2.60.120.590">
    <property type="entry name" value="Alpha-ketoglutarate-dependent dioxygenase AlkB-like"/>
    <property type="match status" value="1"/>
</dbReference>
<dbReference type="AlphaFoldDB" id="A0A8H5LVB6"/>
<protein>
    <recommendedName>
        <fullName evidence="2">Alpha-ketoglutarate-dependent dioxygenase AlkB-like domain-containing protein</fullName>
    </recommendedName>
</protein>
<evidence type="ECO:0000313" key="3">
    <source>
        <dbReference type="EMBL" id="KAF5370626.1"/>
    </source>
</evidence>
<name>A0A8H5LVB6_9AGAR</name>
<proteinExistence type="predicted"/>
<sequence>MDPLRPSFPKLKFTHSRLEKRLKPSVQKQFKSKTPPLFIVRKSHLPLTNHQPQVTTKPLLPDYPPIWAQSRQEVCESFEWFRSYQGGVYYSNSLVKGYLLGAFPAERDAFFHKGKLIISHGGGKAESLSVIRGRPQVRFAEDQDAGDLSIRALLNNYSQQIPLVLLIDEKYQHFPYKFPESGTIGYAILGLYTITHVWQEFEEKTTGRVVRFKFAFQWCEDQGPPWWWWKRTRRKTSKPKPQPKNAPPFLRSMPVKKKETKMSKIQPADWSLTSSSCAHCGKSSPQVFSIGWACLHSECPRFWTLSGGSELSSSLKYHKPFLRLKSTAPLKGELRDIRPPIPVTNPSDKVTTIHAYSRGLHCRKCGRLSCRSKWERWECANCHARLDVHGRTRMAGELRGIDIKVAFDFLECKIAEGSSMSPVILMLAVIHKTMTEGIMKTGYKPFQQNPTHGSCRTFVLPDGKGFIHHIRNKIYKLREADEIFEVYQRQAASGALPFRRFPLQNAGPIVLRIRGALLTNYFSHNCGEPYKYVGGTNNTVSWEDAPEAVVRAREYIQGRIELALGEKKIFNEVLSAAYMERQKMGYHTDDERGLGPTVAGLSLGSPALMHFRSADKQSARSVVLSLVLRHGDVLVMDGDGVQKYYEHTVAPVNFRIAATARWIDPASHK</sequence>
<dbReference type="PANTHER" id="PTHR31573">
    <property type="entry name" value="ALPHA-KETOGLUTARATE-DEPENDENT DIOXYGENASE ALKB HOMOLOG 2"/>
    <property type="match status" value="1"/>
</dbReference>
<dbReference type="InterPro" id="IPR032852">
    <property type="entry name" value="ALKBH2"/>
</dbReference>
<keyword evidence="4" id="KW-1185">Reference proteome</keyword>
<feature type="binding site" evidence="1">
    <location>
        <position position="647"/>
    </location>
    <ligand>
        <name>2-oxoglutarate</name>
        <dbReference type="ChEBI" id="CHEBI:16810"/>
    </ligand>
</feature>
<dbReference type="InterPro" id="IPR027450">
    <property type="entry name" value="AlkB-like"/>
</dbReference>
<accession>A0A8H5LVB6</accession>
<organism evidence="3 4">
    <name type="scientific">Tetrapyrgos nigripes</name>
    <dbReference type="NCBI Taxonomy" id="182062"/>
    <lineage>
        <taxon>Eukaryota</taxon>
        <taxon>Fungi</taxon>
        <taxon>Dikarya</taxon>
        <taxon>Basidiomycota</taxon>
        <taxon>Agaricomycotina</taxon>
        <taxon>Agaricomycetes</taxon>
        <taxon>Agaricomycetidae</taxon>
        <taxon>Agaricales</taxon>
        <taxon>Marasmiineae</taxon>
        <taxon>Marasmiaceae</taxon>
        <taxon>Tetrapyrgos</taxon>
    </lineage>
</organism>
<dbReference type="InterPro" id="IPR037151">
    <property type="entry name" value="AlkB-like_sf"/>
</dbReference>
<reference evidence="3 4" key="1">
    <citation type="journal article" date="2020" name="ISME J.">
        <title>Uncovering the hidden diversity of litter-decomposition mechanisms in mushroom-forming fungi.</title>
        <authorList>
            <person name="Floudas D."/>
            <person name="Bentzer J."/>
            <person name="Ahren D."/>
            <person name="Johansson T."/>
            <person name="Persson P."/>
            <person name="Tunlid A."/>
        </authorList>
    </citation>
    <scope>NUCLEOTIDE SEQUENCE [LARGE SCALE GENOMIC DNA]</scope>
    <source>
        <strain evidence="3 4">CBS 291.85</strain>
    </source>
</reference>
<dbReference type="GO" id="GO:0006307">
    <property type="term" value="P:DNA alkylation repair"/>
    <property type="evidence" value="ECO:0007669"/>
    <property type="project" value="TreeGrafter"/>
</dbReference>
<comment type="caution">
    <text evidence="3">The sequence shown here is derived from an EMBL/GenBank/DDBJ whole genome shotgun (WGS) entry which is preliminary data.</text>
</comment>
<feature type="binding site" evidence="1">
    <location>
        <position position="590"/>
    </location>
    <ligand>
        <name>substrate</name>
    </ligand>
</feature>
<feature type="domain" description="Alpha-ketoglutarate-dependent dioxygenase AlkB-like" evidence="2">
    <location>
        <begin position="526"/>
        <end position="652"/>
    </location>
</feature>
<dbReference type="GO" id="GO:0035516">
    <property type="term" value="F:broad specificity oxidative DNA demethylase activity"/>
    <property type="evidence" value="ECO:0007669"/>
    <property type="project" value="TreeGrafter"/>
</dbReference>
<feature type="binding site" evidence="1">
    <location>
        <position position="578"/>
    </location>
    <ligand>
        <name>2-oxoglutarate</name>
        <dbReference type="ChEBI" id="CHEBI:16810"/>
    </ligand>
</feature>
<dbReference type="PANTHER" id="PTHR31573:SF4">
    <property type="entry name" value="FE2OG DIOXYGENASE DOMAIN-CONTAINING PROTEIN"/>
    <property type="match status" value="1"/>
</dbReference>
<dbReference type="SUPFAM" id="SSF51197">
    <property type="entry name" value="Clavaminate synthase-like"/>
    <property type="match status" value="1"/>
</dbReference>
<dbReference type="Proteomes" id="UP000559256">
    <property type="component" value="Unassembled WGS sequence"/>
</dbReference>